<evidence type="ECO:0000256" key="2">
    <source>
        <dbReference type="SAM" id="Phobius"/>
    </source>
</evidence>
<evidence type="ECO:0000259" key="4">
    <source>
        <dbReference type="Pfam" id="PF13439"/>
    </source>
</evidence>
<dbReference type="Proteomes" id="UP001501169">
    <property type="component" value="Unassembled WGS sequence"/>
</dbReference>
<dbReference type="InterPro" id="IPR028098">
    <property type="entry name" value="Glyco_trans_4-like_N"/>
</dbReference>
<keyword evidence="2" id="KW-1133">Transmembrane helix</keyword>
<keyword evidence="2" id="KW-0812">Transmembrane</keyword>
<proteinExistence type="predicted"/>
<dbReference type="SUPFAM" id="SSF53756">
    <property type="entry name" value="UDP-Glycosyltransferase/glycogen phosphorylase"/>
    <property type="match status" value="1"/>
</dbReference>
<dbReference type="Pfam" id="PF13439">
    <property type="entry name" value="Glyco_transf_4"/>
    <property type="match status" value="1"/>
</dbReference>
<dbReference type="Pfam" id="PF00534">
    <property type="entry name" value="Glycos_transf_1"/>
    <property type="match status" value="1"/>
</dbReference>
<keyword evidence="1" id="KW-0808">Transferase</keyword>
<dbReference type="EMBL" id="BAAAEO010000006">
    <property type="protein sequence ID" value="GAA0564234.1"/>
    <property type="molecule type" value="Genomic_DNA"/>
</dbReference>
<name>A0ABN1ED95_9GAMM</name>
<keyword evidence="6" id="KW-1185">Reference proteome</keyword>
<evidence type="ECO:0000313" key="6">
    <source>
        <dbReference type="Proteomes" id="UP001501169"/>
    </source>
</evidence>
<evidence type="ECO:0000259" key="3">
    <source>
        <dbReference type="Pfam" id="PF00534"/>
    </source>
</evidence>
<dbReference type="RefSeq" id="WP_226768028.1">
    <property type="nucleotide sequence ID" value="NZ_BAAAEO010000006.1"/>
</dbReference>
<sequence length="370" mass="41478">MSRRKLVIVSNLYPLPWEPGRASFNRQQFALLESEYELSVLVPVNFIDWFRHIRQISQSDRVRYAPYFFMPKIGRRFYAVFMFLSLLLHSGFWLRKRAPDVMLASWAYPDAVATSWLASLFGCRFFFKVHGSDIHMHGLKAARAAQIKRAAGKASAIISVSEELKAQMVGLGIDGAKVRVIYNGVDHALFSGTYQRKIDKPYMLFVGNLKQDKGVMELLQAFTAIAERFSEYQLAIAGSGVMRDMMLQSIQMQGIAERVMLLGNVAHNELPALMQYASLVVLPSYHEGVPNVLLESMAAGTPVVATAVGGIPEIVEHDVTGILVQSAEPDALAAALEQALQKPWQRSAIQRHAMRFSWQKNKAEMLQMLG</sequence>
<protein>
    <submittedName>
        <fullName evidence="5">Glycosyltransferase family 4 protein</fullName>
    </submittedName>
</protein>
<dbReference type="PANTHER" id="PTHR46401">
    <property type="entry name" value="GLYCOSYLTRANSFERASE WBBK-RELATED"/>
    <property type="match status" value="1"/>
</dbReference>
<evidence type="ECO:0000256" key="1">
    <source>
        <dbReference type="ARBA" id="ARBA00022679"/>
    </source>
</evidence>
<keyword evidence="2" id="KW-0472">Membrane</keyword>
<gene>
    <name evidence="5" type="ORF">GCM10009098_35480</name>
</gene>
<evidence type="ECO:0000313" key="5">
    <source>
        <dbReference type="EMBL" id="GAA0564234.1"/>
    </source>
</evidence>
<dbReference type="Gene3D" id="3.40.50.2000">
    <property type="entry name" value="Glycogen Phosphorylase B"/>
    <property type="match status" value="2"/>
</dbReference>
<accession>A0ABN1ED95</accession>
<dbReference type="PANTHER" id="PTHR46401:SF2">
    <property type="entry name" value="GLYCOSYLTRANSFERASE WBBK-RELATED"/>
    <property type="match status" value="1"/>
</dbReference>
<reference evidence="5 6" key="1">
    <citation type="journal article" date="2019" name="Int. J. Syst. Evol. Microbiol.">
        <title>The Global Catalogue of Microorganisms (GCM) 10K type strain sequencing project: providing services to taxonomists for standard genome sequencing and annotation.</title>
        <authorList>
            <consortium name="The Broad Institute Genomics Platform"/>
            <consortium name="The Broad Institute Genome Sequencing Center for Infectious Disease"/>
            <person name="Wu L."/>
            <person name="Ma J."/>
        </authorList>
    </citation>
    <scope>NUCLEOTIDE SEQUENCE [LARGE SCALE GENOMIC DNA]</scope>
    <source>
        <strain evidence="5 6">JCM 14331</strain>
    </source>
</reference>
<feature type="transmembrane region" description="Helical" evidence="2">
    <location>
        <begin position="77"/>
        <end position="94"/>
    </location>
</feature>
<feature type="domain" description="Glycosyl transferase family 1" evidence="3">
    <location>
        <begin position="198"/>
        <end position="351"/>
    </location>
</feature>
<organism evidence="5 6">
    <name type="scientific">Rheinheimera aquimaris</name>
    <dbReference type="NCBI Taxonomy" id="412437"/>
    <lineage>
        <taxon>Bacteria</taxon>
        <taxon>Pseudomonadati</taxon>
        <taxon>Pseudomonadota</taxon>
        <taxon>Gammaproteobacteria</taxon>
        <taxon>Chromatiales</taxon>
        <taxon>Chromatiaceae</taxon>
        <taxon>Rheinheimera</taxon>
    </lineage>
</organism>
<feature type="domain" description="Glycosyltransferase subfamily 4-like N-terminal" evidence="4">
    <location>
        <begin position="59"/>
        <end position="188"/>
    </location>
</feature>
<dbReference type="InterPro" id="IPR001296">
    <property type="entry name" value="Glyco_trans_1"/>
</dbReference>
<comment type="caution">
    <text evidence="5">The sequence shown here is derived from an EMBL/GenBank/DDBJ whole genome shotgun (WGS) entry which is preliminary data.</text>
</comment>